<comment type="subcellular location">
    <subcellularLocation>
        <location evidence="2 9">Nucleus</location>
    </subcellularLocation>
</comment>
<evidence type="ECO:0000256" key="9">
    <source>
        <dbReference type="RuleBase" id="RU004561"/>
    </source>
</evidence>
<accession>A0ABC8VPN5</accession>
<evidence type="ECO:0000256" key="5">
    <source>
        <dbReference type="ARBA" id="ARBA00023125"/>
    </source>
</evidence>
<evidence type="ECO:0000313" key="12">
    <source>
        <dbReference type="Proteomes" id="UP001497457"/>
    </source>
</evidence>
<dbReference type="InterPro" id="IPR003340">
    <property type="entry name" value="B3_DNA-bd"/>
</dbReference>
<dbReference type="CDD" id="cd10017">
    <property type="entry name" value="B3_DNA"/>
    <property type="match status" value="1"/>
</dbReference>
<evidence type="ECO:0000256" key="6">
    <source>
        <dbReference type="ARBA" id="ARBA00023163"/>
    </source>
</evidence>
<sequence>MGILRQPWQMGIDLNAVEEEDDPAGPVCAELWHACAGAGVALPRRGSAVVYLPQAHLAAGGCGGGGGGGEAPRLPPHVACRVVDVELCADAATDEVYARLALVAEGQMFGRNIHDGETDEKNCEMDDADGEKKLRTSHMFCKTLTASDTSTHGGFSVPRRAAEDCFPPLDYELVRPSQELIAKDLHGLKWSFRHIYRGQPRRHLLTTGWSSFVNMKRLVSGDAVLFLRGNDGELRLGVRRAVPLKNEALEAANSTDSKLRTLSAAASSLENRSIFHICFNPRTGASEFIVPLHKFLKGLNYPISVGMRFKVGCGDEDANQRSCGLISGISEVDPIHWPGSKWRCLLVKWDGDTKCNHKNRVSPWEIETVGSSISVTHCLSSSSKRTKLCFPQGDLDTQILDGNGHPGSMETECFHRVLQGQELLHSRTHGVACSHSSDTPKCQGSYERRLSADAWNCNMNDAMSGFRRRIASGFAYPPLGFSESVRFSEVLQGQEMSQVVPSFLGASFDARTQNGRIGSFDCVQRSTATQGYPHRQLNLAATEVHSPSSVLMVNQTTLLQPELEEANGSRYTPIAMQREAERWLSTQQERASDDGVKVFNTTEASAPATLAKSGSADRGVGRSSCRLFGFSLTDKILGAEEDGAMEGSYEADHQTPRVLDLFGHSQSAPSALHALCAAPLGT</sequence>
<evidence type="ECO:0000256" key="7">
    <source>
        <dbReference type="ARBA" id="ARBA00023242"/>
    </source>
</evidence>
<dbReference type="FunFam" id="2.40.330.10:FF:000001">
    <property type="entry name" value="Auxin response factor"/>
    <property type="match status" value="1"/>
</dbReference>
<dbReference type="Pfam" id="PF06507">
    <property type="entry name" value="ARF_AD"/>
    <property type="match status" value="1"/>
</dbReference>
<dbReference type="PANTHER" id="PTHR31384">
    <property type="entry name" value="AUXIN RESPONSE FACTOR 4-RELATED"/>
    <property type="match status" value="1"/>
</dbReference>
<dbReference type="InterPro" id="IPR015300">
    <property type="entry name" value="DNA-bd_pseudobarrel_sf"/>
</dbReference>
<dbReference type="GO" id="GO:0005634">
    <property type="term" value="C:nucleus"/>
    <property type="evidence" value="ECO:0007669"/>
    <property type="project" value="UniProtKB-SubCell"/>
</dbReference>
<proteinExistence type="inferred from homology"/>
<dbReference type="GO" id="GO:0003677">
    <property type="term" value="F:DNA binding"/>
    <property type="evidence" value="ECO:0007669"/>
    <property type="project" value="UniProtKB-KW"/>
</dbReference>
<keyword evidence="5 9" id="KW-0238">DNA-binding</keyword>
<gene>
    <name evidence="11" type="ORF">URODEC1_LOCUS5395</name>
</gene>
<dbReference type="AlphaFoldDB" id="A0ABC8VPN5"/>
<keyword evidence="7 9" id="KW-0539">Nucleus</keyword>
<dbReference type="SMART" id="SM01019">
    <property type="entry name" value="B3"/>
    <property type="match status" value="1"/>
</dbReference>
<dbReference type="FunFam" id="2.30.30.1040:FF:000001">
    <property type="entry name" value="Auxin response factor"/>
    <property type="match status" value="1"/>
</dbReference>
<organism evidence="11 12">
    <name type="scientific">Urochloa decumbens</name>
    <dbReference type="NCBI Taxonomy" id="240449"/>
    <lineage>
        <taxon>Eukaryota</taxon>
        <taxon>Viridiplantae</taxon>
        <taxon>Streptophyta</taxon>
        <taxon>Embryophyta</taxon>
        <taxon>Tracheophyta</taxon>
        <taxon>Spermatophyta</taxon>
        <taxon>Magnoliopsida</taxon>
        <taxon>Liliopsida</taxon>
        <taxon>Poales</taxon>
        <taxon>Poaceae</taxon>
        <taxon>PACMAD clade</taxon>
        <taxon>Panicoideae</taxon>
        <taxon>Panicodae</taxon>
        <taxon>Paniceae</taxon>
        <taxon>Melinidinae</taxon>
        <taxon>Urochloa</taxon>
    </lineage>
</organism>
<name>A0ABC8VPN5_9POAL</name>
<evidence type="ECO:0000256" key="8">
    <source>
        <dbReference type="ARBA" id="ARBA00023294"/>
    </source>
</evidence>
<dbReference type="Proteomes" id="UP001497457">
    <property type="component" value="Chromosome 10rd"/>
</dbReference>
<dbReference type="InterPro" id="IPR044835">
    <property type="entry name" value="ARF_plant"/>
</dbReference>
<dbReference type="EMBL" id="OZ075120">
    <property type="protein sequence ID" value="CAL4894413.1"/>
    <property type="molecule type" value="Genomic_DNA"/>
</dbReference>
<dbReference type="InterPro" id="IPR010525">
    <property type="entry name" value="ARF_dom"/>
</dbReference>
<comment type="function">
    <text evidence="1 9">Auxin response factors (ARFs) are transcriptional factors that bind specifically to the DNA sequence 5'-TGTCTC-3' found in the auxin-responsive promoter elements (AuxREs).</text>
</comment>
<protein>
    <recommendedName>
        <fullName evidence="9">Auxin response factor</fullName>
    </recommendedName>
</protein>
<dbReference type="Gene3D" id="2.30.30.1040">
    <property type="match status" value="1"/>
</dbReference>
<evidence type="ECO:0000256" key="1">
    <source>
        <dbReference type="ARBA" id="ARBA00003182"/>
    </source>
</evidence>
<dbReference type="Gene3D" id="2.40.330.10">
    <property type="entry name" value="DNA-binding pseudobarrel domain"/>
    <property type="match status" value="1"/>
</dbReference>
<feature type="domain" description="TF-B3" evidence="10">
    <location>
        <begin position="140"/>
        <end position="242"/>
    </location>
</feature>
<comment type="similarity">
    <text evidence="3 9">Belongs to the ARF family.</text>
</comment>
<comment type="subunit">
    <text evidence="9">Homodimers and heterodimers.</text>
</comment>
<keyword evidence="8 9" id="KW-0927">Auxin signaling pathway</keyword>
<reference evidence="11" key="1">
    <citation type="submission" date="2024-10" db="EMBL/GenBank/DDBJ databases">
        <authorList>
            <person name="Ryan C."/>
        </authorList>
    </citation>
    <scope>NUCLEOTIDE SEQUENCE [LARGE SCALE GENOMIC DNA]</scope>
</reference>
<dbReference type="PANTHER" id="PTHR31384:SF23">
    <property type="entry name" value="AUXIN RESPONSE FACTOR 14"/>
    <property type="match status" value="1"/>
</dbReference>
<keyword evidence="4 9" id="KW-0805">Transcription regulation</keyword>
<evidence type="ECO:0000256" key="4">
    <source>
        <dbReference type="ARBA" id="ARBA00023015"/>
    </source>
</evidence>
<evidence type="ECO:0000256" key="3">
    <source>
        <dbReference type="ARBA" id="ARBA00007853"/>
    </source>
</evidence>
<evidence type="ECO:0000313" key="11">
    <source>
        <dbReference type="EMBL" id="CAL4894413.1"/>
    </source>
</evidence>
<dbReference type="Pfam" id="PF02362">
    <property type="entry name" value="B3"/>
    <property type="match status" value="1"/>
</dbReference>
<evidence type="ECO:0000256" key="2">
    <source>
        <dbReference type="ARBA" id="ARBA00004123"/>
    </source>
</evidence>
<dbReference type="GO" id="GO:0009734">
    <property type="term" value="P:auxin-activated signaling pathway"/>
    <property type="evidence" value="ECO:0007669"/>
    <property type="project" value="UniProtKB-KW"/>
</dbReference>
<dbReference type="PROSITE" id="PS50863">
    <property type="entry name" value="B3"/>
    <property type="match status" value="1"/>
</dbReference>
<dbReference type="SUPFAM" id="SSF101936">
    <property type="entry name" value="DNA-binding pseudobarrel domain"/>
    <property type="match status" value="1"/>
</dbReference>
<keyword evidence="6 9" id="KW-0804">Transcription</keyword>
<evidence type="ECO:0000259" key="10">
    <source>
        <dbReference type="PROSITE" id="PS50863"/>
    </source>
</evidence>
<keyword evidence="12" id="KW-1185">Reference proteome</keyword>